<dbReference type="PANTHER" id="PTHR24253:SF127">
    <property type="entry name" value="SERINE PROTEASE 27-LIKE"/>
    <property type="match status" value="1"/>
</dbReference>
<gene>
    <name evidence="9" type="primary">Tmprss9_6</name>
    <name evidence="9" type="ORF">GTO95_0012344</name>
</gene>
<accession>A0A8J7NL36</accession>
<feature type="domain" description="Peptidase S1" evidence="8">
    <location>
        <begin position="10"/>
        <end position="246"/>
    </location>
</feature>
<dbReference type="InterPro" id="IPR043504">
    <property type="entry name" value="Peptidase_S1_PA_chymotrypsin"/>
</dbReference>
<keyword evidence="6" id="KW-0720">Serine protease</keyword>
<sequence length="1591" mass="171374">CGQAVLNTRIVGGQSAQLGSWPWQASLRLNGAHTCGGTLINSQWVLTAAHCFSGSTTLSQWTVYLGVTDTGSSTNTVSRGVQQIIKHPNYDSSTNNNDLTLMKMSSSVSFNNYIQPVCLADTSSSFYNGTSCWVTGWGTTVEGGTTLPLTLQEVQLPIIGNRQCGCLNDVIFGANSVTGNMICAGVLQGGKDSCQGDSGGPLVCKQGSAWVQAGIVSFGYGCARPDLPGVYTRVSQYQDWINGQVGSGATGFVTFTSSGTDADSSFTCGATAAVPTARPTTTTTASPTTAGPTQVCGRPRNTRLIGGQSAADGFWPWMASLQRNGSHVCGGTLIASDWVMTAAQCLPRYRPTPPVPLTQVQTNPTCPSHPGTDQRHLSLLPRYRPTTPVPLTQVQTSATCPSYPGTDQPHLSLSPRYRPAPPVPLTQVQTNHTCPSHPVSSSLLSRSSTLGKQDGEEGQWPWQVYVQIQVNHNEATFCGGSLISEQWVLMTAQCFKPSVLLEQSFVGLGVYKLDQPSNHEVKKSIKKLVLHEQYEKAADGFDIALVQLDSEVSISPYISPVQLAKPNDVFTENTECWATGWGMTTENVPLAPPRTLQEVQLPIVDNRRCQSMYNSEIIREDMMCAGDEDGQMDTCMGDAGGPLVCKKGDSWIQAGIVSFGIGCGRPNSPGVYTRVTSFRCWIRKHILSSSPSPTMSPRRTQSAGVTGWGMTKENVQLGFPHTPQEVQVPIMDNRRCESMYNSKITKELMCAGNEHGGVDTCTGDSGGPLVCKKGDSWIQAGIVSFGRGCGRPNSPGNYTRVTSFRCWNKCKFPVRTLRASHCEGTMRNSGFSTLSSVNSPVSPESQPQTGKNIVLKNEQDHLKTAECSESPDNKHTQHNRRHSEKKTGNPSVIKKYNMTGDTAVLNTRIVGGQSAQLGSWPWQASLRLNGKHTCGGTLINSQWVLTAAHCFSSSTTPSQWTVYLGVTDTGSSTNMVSGGVQQIIKHPNYNSATNNNDIALMKLSSSVSFNNYIQPVCLADTSSTFYNGTSCWVTGWGDTVEGGTTLPSTLQEVQLPIIGNRQCGCLNDVIFGANSVTGNMICAGVLQGGKDSCQGDSGGPLVCKQGSAWVQAGIVSFGEGCARPNLPGVYTRVSQYRDWINGQVGSGATGFVTFTSSGTDADSSFTCGATAAVPTASPTTAGPRHLYLFPMMRCGRPRLNTRLLGGQSAADGFWPWMASVQRNGSHVCGGTLIASDWVMTAAQCLPSSVNTSEWRVFLGRQNQTSSNTLEKSIGVLNVFTSSLSGTNIALLRLDTNVSFTDYILSVCLAGAGFAFTPGTQCWVTGWGNTTADHCLQCPSVLRFSPVSSSVLWRSSIVGGQDAKEGQWPWQVYIHIQVNHNGATFCGGSLISKQSFRHFHKFYFVRLGAYKLDQHSKHEVKKRIKKAVLHEQYEKAEDGFDIALVQLDSEVSLSSYISPVQLAKPNDVFTENTECWATGWGMTKENGSNSEILQQVQLPVIANQHCQELLDSHPEIKGKYKIRPNMMCAGYEEGGKDTCMGDSGGALVYKKGQHWVQAGIVSFGLGCAQPKSPGIYTQVPSFRDWINKHSGI</sequence>
<dbReference type="SMART" id="SM00020">
    <property type="entry name" value="Tryp_SPc"/>
    <property type="match status" value="6"/>
</dbReference>
<dbReference type="FunFam" id="2.40.10.10:FF:000024">
    <property type="entry name" value="Serine protease 53"/>
    <property type="match status" value="2"/>
</dbReference>
<feature type="region of interest" description="Disordered" evidence="7">
    <location>
        <begin position="277"/>
        <end position="300"/>
    </location>
</feature>
<dbReference type="InterPro" id="IPR001254">
    <property type="entry name" value="Trypsin_dom"/>
</dbReference>
<dbReference type="PROSITE" id="PS00134">
    <property type="entry name" value="TRYPSIN_HIS"/>
    <property type="match status" value="2"/>
</dbReference>
<evidence type="ECO:0000313" key="9">
    <source>
        <dbReference type="EMBL" id="MBN3314034.1"/>
    </source>
</evidence>
<feature type="region of interest" description="Disordered" evidence="7">
    <location>
        <begin position="432"/>
        <end position="455"/>
    </location>
</feature>
<dbReference type="InterPro" id="IPR001314">
    <property type="entry name" value="Peptidase_S1A"/>
</dbReference>
<dbReference type="PRINTS" id="PR00722">
    <property type="entry name" value="CHYMOTRYPSIN"/>
</dbReference>
<dbReference type="FunFam" id="2.40.10.10:FF:000068">
    <property type="entry name" value="transmembrane protease serine 2"/>
    <property type="match status" value="1"/>
</dbReference>
<proteinExistence type="inferred from homology"/>
<feature type="domain" description="Peptidase S1" evidence="8">
    <location>
        <begin position="687"/>
        <end position="807"/>
    </location>
</feature>
<name>A0A8J7NL36_ATRSP</name>
<dbReference type="Pfam" id="PF00089">
    <property type="entry name" value="Trypsin"/>
    <property type="match status" value="7"/>
</dbReference>
<feature type="domain" description="Peptidase S1" evidence="8">
    <location>
        <begin position="449"/>
        <end position="687"/>
    </location>
</feature>
<feature type="domain" description="Peptidase S1" evidence="8">
    <location>
        <begin position="304"/>
        <end position="434"/>
    </location>
</feature>
<dbReference type="PANTHER" id="PTHR24253">
    <property type="entry name" value="TRANSMEMBRANE PROTEASE SERINE"/>
    <property type="match status" value="1"/>
</dbReference>
<comment type="caution">
    <text evidence="9">The sequence shown here is derived from an EMBL/GenBank/DDBJ whole genome shotgun (WGS) entry which is preliminary data.</text>
</comment>
<dbReference type="PROSITE" id="PS00135">
    <property type="entry name" value="TRYPSIN_SER"/>
    <property type="match status" value="3"/>
</dbReference>
<dbReference type="GO" id="GO:0004252">
    <property type="term" value="F:serine-type endopeptidase activity"/>
    <property type="evidence" value="ECO:0007669"/>
    <property type="project" value="InterPro"/>
</dbReference>
<dbReference type="Gene3D" id="2.40.10.10">
    <property type="entry name" value="Trypsin-like serine proteases"/>
    <property type="match status" value="8"/>
</dbReference>
<organism evidence="9 10">
    <name type="scientific">Atractosteus spatula</name>
    <name type="common">Alligator gar</name>
    <name type="synonym">Lepisosteus spatula</name>
    <dbReference type="NCBI Taxonomy" id="7917"/>
    <lineage>
        <taxon>Eukaryota</taxon>
        <taxon>Metazoa</taxon>
        <taxon>Chordata</taxon>
        <taxon>Craniata</taxon>
        <taxon>Vertebrata</taxon>
        <taxon>Euteleostomi</taxon>
        <taxon>Actinopterygii</taxon>
        <taxon>Neopterygii</taxon>
        <taxon>Holostei</taxon>
        <taxon>Semionotiformes</taxon>
        <taxon>Lepisosteidae</taxon>
        <taxon>Atractosteus</taxon>
    </lineage>
</organism>
<dbReference type="Proteomes" id="UP000736164">
    <property type="component" value="Unassembled WGS sequence"/>
</dbReference>
<dbReference type="InterPro" id="IPR018114">
    <property type="entry name" value="TRYPSIN_HIS"/>
</dbReference>
<feature type="compositionally biased region" description="Basic and acidic residues" evidence="7">
    <location>
        <begin position="864"/>
        <end position="875"/>
    </location>
</feature>
<evidence type="ECO:0000256" key="6">
    <source>
        <dbReference type="RuleBase" id="RU363034"/>
    </source>
</evidence>
<feature type="compositionally biased region" description="Low complexity" evidence="7">
    <location>
        <begin position="440"/>
        <end position="450"/>
    </location>
</feature>
<evidence type="ECO:0000256" key="1">
    <source>
        <dbReference type="ARBA" id="ARBA00022670"/>
    </source>
</evidence>
<dbReference type="FunFam" id="2.40.10.10:FF:000057">
    <property type="entry name" value="Zgc:100868"/>
    <property type="match status" value="2"/>
</dbReference>
<comment type="similarity">
    <text evidence="5">Belongs to the peptidase S1 family. CLIP subfamily.</text>
</comment>
<dbReference type="InterPro" id="IPR009003">
    <property type="entry name" value="Peptidase_S1_PA"/>
</dbReference>
<keyword evidence="10" id="KW-1185">Reference proteome</keyword>
<keyword evidence="3 6" id="KW-0378">Hydrolase</keyword>
<evidence type="ECO:0000256" key="2">
    <source>
        <dbReference type="ARBA" id="ARBA00022729"/>
    </source>
</evidence>
<feature type="region of interest" description="Disordered" evidence="7">
    <location>
        <begin position="864"/>
        <end position="893"/>
    </location>
</feature>
<evidence type="ECO:0000256" key="3">
    <source>
        <dbReference type="ARBA" id="ARBA00022801"/>
    </source>
</evidence>
<dbReference type="FunFam" id="2.40.10.10:FF:000002">
    <property type="entry name" value="Transmembrane protease serine"/>
    <property type="match status" value="1"/>
</dbReference>
<feature type="domain" description="Peptidase S1" evidence="8">
    <location>
        <begin position="1203"/>
        <end position="1590"/>
    </location>
</feature>
<dbReference type="InterPro" id="IPR033116">
    <property type="entry name" value="TRYPSIN_SER"/>
</dbReference>
<evidence type="ECO:0000256" key="7">
    <source>
        <dbReference type="SAM" id="MobiDB-lite"/>
    </source>
</evidence>
<protein>
    <submittedName>
        <fullName evidence="9">TMPS9 protease</fullName>
    </submittedName>
</protein>
<evidence type="ECO:0000313" key="10">
    <source>
        <dbReference type="Proteomes" id="UP000736164"/>
    </source>
</evidence>
<dbReference type="GO" id="GO:0006508">
    <property type="term" value="P:proteolysis"/>
    <property type="evidence" value="ECO:0007669"/>
    <property type="project" value="UniProtKB-KW"/>
</dbReference>
<feature type="non-terminal residue" evidence="9">
    <location>
        <position position="1591"/>
    </location>
</feature>
<keyword evidence="2" id="KW-0732">Signal</keyword>
<evidence type="ECO:0000259" key="8">
    <source>
        <dbReference type="PROSITE" id="PS50240"/>
    </source>
</evidence>
<dbReference type="EMBL" id="JAAWVO010014201">
    <property type="protein sequence ID" value="MBN3314034.1"/>
    <property type="molecule type" value="Genomic_DNA"/>
</dbReference>
<dbReference type="CDD" id="cd00190">
    <property type="entry name" value="Tryp_SPc"/>
    <property type="match status" value="4"/>
</dbReference>
<reference evidence="9" key="1">
    <citation type="journal article" date="2021" name="Cell">
        <title>Tracing the genetic footprints of vertebrate landing in non-teleost ray-finned fishes.</title>
        <authorList>
            <person name="Bi X."/>
            <person name="Wang K."/>
            <person name="Yang L."/>
            <person name="Pan H."/>
            <person name="Jiang H."/>
            <person name="Wei Q."/>
            <person name="Fang M."/>
            <person name="Yu H."/>
            <person name="Zhu C."/>
            <person name="Cai Y."/>
            <person name="He Y."/>
            <person name="Gan X."/>
            <person name="Zeng H."/>
            <person name="Yu D."/>
            <person name="Zhu Y."/>
            <person name="Jiang H."/>
            <person name="Qiu Q."/>
            <person name="Yang H."/>
            <person name="Zhang Y.E."/>
            <person name="Wang W."/>
            <person name="Zhu M."/>
            <person name="He S."/>
            <person name="Zhang G."/>
        </authorList>
    </citation>
    <scope>NUCLEOTIDE SEQUENCE</scope>
    <source>
        <strain evidence="9">Allg_001</strain>
    </source>
</reference>
<feature type="non-terminal residue" evidence="9">
    <location>
        <position position="1"/>
    </location>
</feature>
<evidence type="ECO:0000256" key="5">
    <source>
        <dbReference type="ARBA" id="ARBA00024195"/>
    </source>
</evidence>
<feature type="domain" description="Peptidase S1" evidence="8">
    <location>
        <begin position="909"/>
        <end position="1145"/>
    </location>
</feature>
<feature type="compositionally biased region" description="Low complexity" evidence="7">
    <location>
        <begin position="277"/>
        <end position="293"/>
    </location>
</feature>
<dbReference type="SUPFAM" id="SSF50494">
    <property type="entry name" value="Trypsin-like serine proteases"/>
    <property type="match status" value="7"/>
</dbReference>
<keyword evidence="1 6" id="KW-0645">Protease</keyword>
<evidence type="ECO:0000256" key="4">
    <source>
        <dbReference type="ARBA" id="ARBA00023157"/>
    </source>
</evidence>
<dbReference type="PROSITE" id="PS50240">
    <property type="entry name" value="TRYPSIN_DOM"/>
    <property type="match status" value="6"/>
</dbReference>
<keyword evidence="4" id="KW-1015">Disulfide bond</keyword>